<keyword evidence="2" id="KW-0732">Signal</keyword>
<keyword evidence="1" id="KW-0472">Membrane</keyword>
<feature type="signal peptide" evidence="2">
    <location>
        <begin position="1"/>
        <end position="19"/>
    </location>
</feature>
<dbReference type="Proteomes" id="UP000054321">
    <property type="component" value="Unassembled WGS sequence"/>
</dbReference>
<dbReference type="STRING" id="913774.A0A0C3DBR3"/>
<evidence type="ECO:0000313" key="3">
    <source>
        <dbReference type="EMBL" id="KIN08779.1"/>
    </source>
</evidence>
<keyword evidence="1" id="KW-0812">Transmembrane</keyword>
<evidence type="ECO:0000256" key="2">
    <source>
        <dbReference type="SAM" id="SignalP"/>
    </source>
</evidence>
<keyword evidence="1" id="KW-1133">Transmembrane helix</keyword>
<proteinExistence type="predicted"/>
<evidence type="ECO:0000256" key="1">
    <source>
        <dbReference type="SAM" id="Phobius"/>
    </source>
</evidence>
<feature type="transmembrane region" description="Helical" evidence="1">
    <location>
        <begin position="196"/>
        <end position="216"/>
    </location>
</feature>
<reference evidence="4" key="2">
    <citation type="submission" date="2015-01" db="EMBL/GenBank/DDBJ databases">
        <title>Evolutionary Origins and Diversification of the Mycorrhizal Mutualists.</title>
        <authorList>
            <consortium name="DOE Joint Genome Institute"/>
            <consortium name="Mycorrhizal Genomics Consortium"/>
            <person name="Kohler A."/>
            <person name="Kuo A."/>
            <person name="Nagy L.G."/>
            <person name="Floudas D."/>
            <person name="Copeland A."/>
            <person name="Barry K.W."/>
            <person name="Cichocki N."/>
            <person name="Veneault-Fourrey C."/>
            <person name="LaButti K."/>
            <person name="Lindquist E.A."/>
            <person name="Lipzen A."/>
            <person name="Lundell T."/>
            <person name="Morin E."/>
            <person name="Murat C."/>
            <person name="Riley R."/>
            <person name="Ohm R."/>
            <person name="Sun H."/>
            <person name="Tunlid A."/>
            <person name="Henrissat B."/>
            <person name="Grigoriev I.V."/>
            <person name="Hibbett D.S."/>
            <person name="Martin F."/>
        </authorList>
    </citation>
    <scope>NUCLEOTIDE SEQUENCE [LARGE SCALE GENOMIC DNA]</scope>
    <source>
        <strain evidence="4">Zn</strain>
    </source>
</reference>
<organism evidence="3 4">
    <name type="scientific">Oidiodendron maius (strain Zn)</name>
    <dbReference type="NCBI Taxonomy" id="913774"/>
    <lineage>
        <taxon>Eukaryota</taxon>
        <taxon>Fungi</taxon>
        <taxon>Dikarya</taxon>
        <taxon>Ascomycota</taxon>
        <taxon>Pezizomycotina</taxon>
        <taxon>Leotiomycetes</taxon>
        <taxon>Leotiomycetes incertae sedis</taxon>
        <taxon>Myxotrichaceae</taxon>
        <taxon>Oidiodendron</taxon>
    </lineage>
</organism>
<accession>A0A0C3DBR3</accession>
<keyword evidence="4" id="KW-1185">Reference proteome</keyword>
<dbReference type="HOGENOM" id="CLU_1166141_0_0_1"/>
<reference evidence="3 4" key="1">
    <citation type="submission" date="2014-04" db="EMBL/GenBank/DDBJ databases">
        <authorList>
            <consortium name="DOE Joint Genome Institute"/>
            <person name="Kuo A."/>
            <person name="Martino E."/>
            <person name="Perotto S."/>
            <person name="Kohler A."/>
            <person name="Nagy L.G."/>
            <person name="Floudas D."/>
            <person name="Copeland A."/>
            <person name="Barry K.W."/>
            <person name="Cichocki N."/>
            <person name="Veneault-Fourrey C."/>
            <person name="LaButti K."/>
            <person name="Lindquist E.A."/>
            <person name="Lipzen A."/>
            <person name="Lundell T."/>
            <person name="Morin E."/>
            <person name="Murat C."/>
            <person name="Sun H."/>
            <person name="Tunlid A."/>
            <person name="Henrissat B."/>
            <person name="Grigoriev I.V."/>
            <person name="Hibbett D.S."/>
            <person name="Martin F."/>
            <person name="Nordberg H.P."/>
            <person name="Cantor M.N."/>
            <person name="Hua S.X."/>
        </authorList>
    </citation>
    <scope>NUCLEOTIDE SEQUENCE [LARGE SCALE GENOMIC DNA]</scope>
    <source>
        <strain evidence="3 4">Zn</strain>
    </source>
</reference>
<dbReference type="InParanoid" id="A0A0C3DBR3"/>
<dbReference type="EMBL" id="KN832870">
    <property type="protein sequence ID" value="KIN08779.1"/>
    <property type="molecule type" value="Genomic_DNA"/>
</dbReference>
<gene>
    <name evidence="3" type="ORF">OIDMADRAFT_48621</name>
</gene>
<evidence type="ECO:0000313" key="4">
    <source>
        <dbReference type="Proteomes" id="UP000054321"/>
    </source>
</evidence>
<name>A0A0C3DBR3_OIDMZ</name>
<dbReference type="AlphaFoldDB" id="A0A0C3DBR3"/>
<dbReference type="OrthoDB" id="5347452at2759"/>
<feature type="chain" id="PRO_5002173608" evidence="2">
    <location>
        <begin position="20"/>
        <end position="238"/>
    </location>
</feature>
<protein>
    <submittedName>
        <fullName evidence="3">Uncharacterized protein</fullName>
    </submittedName>
</protein>
<sequence>MLFFSLCFLAAIDLGKTGAAILDSVNTAAPSVHEALEKRASGRTCGFINGDQDSPLTCGPGYTCNLDLMGPYIACCPSTGSCLFVEECYDYGKWESMACDLSEGPIRWTGCGSISSTCMTYHIIQSDTTDSGLQCATGVGGIIEVMTTPTGQILPSLTSSPYTPLYSSFAATSTPTSSPVTDSQNSSSHSLSTGDIIAVVSAIIGALALLIAWLTYQYMRKKKKERGPGAGEVRRHTN</sequence>